<organism evidence="4 5">
    <name type="scientific">Aspergillus steynii IBT 23096</name>
    <dbReference type="NCBI Taxonomy" id="1392250"/>
    <lineage>
        <taxon>Eukaryota</taxon>
        <taxon>Fungi</taxon>
        <taxon>Dikarya</taxon>
        <taxon>Ascomycota</taxon>
        <taxon>Pezizomycotina</taxon>
        <taxon>Eurotiomycetes</taxon>
        <taxon>Eurotiomycetidae</taxon>
        <taxon>Eurotiales</taxon>
        <taxon>Aspergillaceae</taxon>
        <taxon>Aspergillus</taxon>
        <taxon>Aspergillus subgen. Circumdati</taxon>
    </lineage>
</organism>
<dbReference type="Proteomes" id="UP000234275">
    <property type="component" value="Unassembled WGS sequence"/>
</dbReference>
<dbReference type="OrthoDB" id="4961018at2759"/>
<dbReference type="SUPFAM" id="SSF58100">
    <property type="entry name" value="Bacterial hemolysins"/>
    <property type="match status" value="1"/>
</dbReference>
<dbReference type="Gene3D" id="1.20.1170.10">
    <property type="match status" value="1"/>
</dbReference>
<accession>A0A2I2G765</accession>
<dbReference type="VEuPathDB" id="FungiDB:P170DRAFT_509445"/>
<evidence type="ECO:0000256" key="3">
    <source>
        <dbReference type="SAM" id="Phobius"/>
    </source>
</evidence>
<name>A0A2I2G765_9EURO</name>
<evidence type="ECO:0000313" key="5">
    <source>
        <dbReference type="Proteomes" id="UP000234275"/>
    </source>
</evidence>
<feature type="transmembrane region" description="Helical" evidence="3">
    <location>
        <begin position="276"/>
        <end position="299"/>
    </location>
</feature>
<dbReference type="AlphaFoldDB" id="A0A2I2G765"/>
<evidence type="ECO:0000313" key="4">
    <source>
        <dbReference type="EMBL" id="PLB48705.1"/>
    </source>
</evidence>
<keyword evidence="5" id="KW-1185">Reference proteome</keyword>
<keyword evidence="3" id="KW-0472">Membrane</keyword>
<feature type="coiled-coil region" evidence="1">
    <location>
        <begin position="299"/>
        <end position="336"/>
    </location>
</feature>
<comment type="caution">
    <text evidence="4">The sequence shown here is derived from an EMBL/GenBank/DDBJ whole genome shotgun (WGS) entry which is preliminary data.</text>
</comment>
<feature type="transmembrane region" description="Helical" evidence="3">
    <location>
        <begin position="250"/>
        <end position="270"/>
    </location>
</feature>
<protein>
    <submittedName>
        <fullName evidence="4">Uncharacterized protein</fullName>
    </submittedName>
</protein>
<reference evidence="4 5" key="1">
    <citation type="submission" date="2016-12" db="EMBL/GenBank/DDBJ databases">
        <title>The genomes of Aspergillus section Nigri reveals drivers in fungal speciation.</title>
        <authorList>
            <consortium name="DOE Joint Genome Institute"/>
            <person name="Vesth T.C."/>
            <person name="Nybo J."/>
            <person name="Theobald S."/>
            <person name="Brandl J."/>
            <person name="Frisvad J.C."/>
            <person name="Nielsen K.F."/>
            <person name="Lyhne E.K."/>
            <person name="Kogle M.E."/>
            <person name="Kuo A."/>
            <person name="Riley R."/>
            <person name="Clum A."/>
            <person name="Nolan M."/>
            <person name="Lipzen A."/>
            <person name="Salamov A."/>
            <person name="Henrissat B."/>
            <person name="Wiebenga A."/>
            <person name="De Vries R.P."/>
            <person name="Grigoriev I.V."/>
            <person name="Mortensen U.H."/>
            <person name="Andersen M.R."/>
            <person name="Baker S.E."/>
        </authorList>
    </citation>
    <scope>NUCLEOTIDE SEQUENCE [LARGE SCALE GENOMIC DNA]</scope>
    <source>
        <strain evidence="4 5">IBT 23096</strain>
    </source>
</reference>
<gene>
    <name evidence="4" type="ORF">P170DRAFT_509445</name>
</gene>
<dbReference type="RefSeq" id="XP_024704007.1">
    <property type="nucleotide sequence ID" value="XM_024854676.1"/>
</dbReference>
<keyword evidence="1" id="KW-0175">Coiled coil</keyword>
<evidence type="ECO:0000256" key="1">
    <source>
        <dbReference type="SAM" id="Coils"/>
    </source>
</evidence>
<feature type="compositionally biased region" description="Basic and acidic residues" evidence="2">
    <location>
        <begin position="55"/>
        <end position="69"/>
    </location>
</feature>
<feature type="coiled-coil region" evidence="1">
    <location>
        <begin position="221"/>
        <end position="248"/>
    </location>
</feature>
<evidence type="ECO:0000256" key="2">
    <source>
        <dbReference type="SAM" id="MobiDB-lite"/>
    </source>
</evidence>
<sequence>MASTLPSYAAENSPPSYEQVVKKLDNLVGPNPTPGKVLDVAKSLSKEDLNTLVENHDSHLPLKTDKQKQDFSIGSAKTASSDEASNYIKPAASAASRAAKEIKATFQQLQLKIAQVDNIHHSSFSKPLQELQKEYQDVLGDSRLLAVEISQYGTSFDLVVIKFCGDDSISITERQERIHSYIKKASEFEVKAKGIDNRFEGLVQSFSQLVNSFSEWAKDREGELTEKIKKLDDELKALNKKLSALQTAQLSVAAVGAAVLPVTTILSTLFPPFSSIILIGGLIAAGVAIGTSVGLIIAANAVKDEIEDKTSEKKNLEKDIEKIRQARQELVLLGNNSLSSFRACVQVLSGYWKFAIRDAKEIETWLEKGAQTADQPQYMKANLNHAVNNYQVMAQYLKEYALGVELE</sequence>
<dbReference type="GeneID" id="36562382"/>
<keyword evidence="3" id="KW-0812">Transmembrane</keyword>
<feature type="region of interest" description="Disordered" evidence="2">
    <location>
        <begin position="55"/>
        <end position="77"/>
    </location>
</feature>
<keyword evidence="3" id="KW-1133">Transmembrane helix</keyword>
<dbReference type="EMBL" id="MSFO01000004">
    <property type="protein sequence ID" value="PLB48705.1"/>
    <property type="molecule type" value="Genomic_DNA"/>
</dbReference>
<proteinExistence type="predicted"/>